<reference evidence="5" key="1">
    <citation type="submission" date="2018-10" db="EMBL/GenBank/DDBJ databases">
        <title>Population genomic analysis revealed the cold adaptation of white poplar.</title>
        <authorList>
            <person name="Liu Y.-J."/>
        </authorList>
    </citation>
    <scope>NUCLEOTIDE SEQUENCE [LARGE SCALE GENOMIC DNA]</scope>
    <source>
        <strain evidence="5">PAL-ZL1</strain>
    </source>
</reference>
<comment type="caution">
    <text evidence="5">The sequence shown here is derived from an EMBL/GenBank/DDBJ whole genome shotgun (WGS) entry which is preliminary data.</text>
</comment>
<organism evidence="5">
    <name type="scientific">Populus alba</name>
    <name type="common">White poplar</name>
    <dbReference type="NCBI Taxonomy" id="43335"/>
    <lineage>
        <taxon>Eukaryota</taxon>
        <taxon>Viridiplantae</taxon>
        <taxon>Streptophyta</taxon>
        <taxon>Embryophyta</taxon>
        <taxon>Tracheophyta</taxon>
        <taxon>Spermatophyta</taxon>
        <taxon>Magnoliopsida</taxon>
        <taxon>eudicotyledons</taxon>
        <taxon>Gunneridae</taxon>
        <taxon>Pentapetalae</taxon>
        <taxon>rosids</taxon>
        <taxon>fabids</taxon>
        <taxon>Malpighiales</taxon>
        <taxon>Salicaceae</taxon>
        <taxon>Saliceae</taxon>
        <taxon>Populus</taxon>
    </lineage>
</organism>
<proteinExistence type="predicted"/>
<evidence type="ECO:0000256" key="1">
    <source>
        <dbReference type="ARBA" id="ARBA00029569"/>
    </source>
</evidence>
<sequence>MYSLFLSVSRIWFCGFLPAATCRSFGTFYGHENRNIIRSFTVAKPWRSNYMLQSMEIPNGGHRLSFFISYTISLTSDSDDDAYQDPNWKRKQTKRPAVPSPSKFFKTKKSRQTEAGSSDCCVKDGQKVKIHLKLYDIHTHELRCETNDPEIIGPRENDICEGLYEGIVGMRVGQIRRIVLPLSSDITGEHDKMMMKKKHFEEHGIYYVKLVEIIG</sequence>
<name>A0A4U5N9V5_POPAL</name>
<feature type="domain" description="PPIase FKBP-type" evidence="4">
    <location>
        <begin position="122"/>
        <end position="182"/>
    </location>
</feature>
<dbReference type="Pfam" id="PF00254">
    <property type="entry name" value="FKBP_C"/>
    <property type="match status" value="1"/>
</dbReference>
<dbReference type="AlphaFoldDB" id="A0A4U5N9V5"/>
<evidence type="ECO:0000256" key="3">
    <source>
        <dbReference type="SAM" id="SignalP"/>
    </source>
</evidence>
<dbReference type="SUPFAM" id="SSF54534">
    <property type="entry name" value="FKBP-like"/>
    <property type="match status" value="1"/>
</dbReference>
<evidence type="ECO:0000313" key="5">
    <source>
        <dbReference type="EMBL" id="TKR79160.1"/>
    </source>
</evidence>
<evidence type="ECO:0000256" key="2">
    <source>
        <dbReference type="SAM" id="MobiDB-lite"/>
    </source>
</evidence>
<protein>
    <recommendedName>
        <fullName evidence="1">Rotamase</fullName>
    </recommendedName>
</protein>
<dbReference type="GO" id="GO:0003755">
    <property type="term" value="F:peptidyl-prolyl cis-trans isomerase activity"/>
    <property type="evidence" value="ECO:0007669"/>
    <property type="project" value="InterPro"/>
</dbReference>
<dbReference type="InterPro" id="IPR001179">
    <property type="entry name" value="PPIase_FKBP_dom"/>
</dbReference>
<feature type="region of interest" description="Disordered" evidence="2">
    <location>
        <begin position="78"/>
        <end position="111"/>
    </location>
</feature>
<evidence type="ECO:0000259" key="4">
    <source>
        <dbReference type="Pfam" id="PF00254"/>
    </source>
</evidence>
<dbReference type="Gene3D" id="3.10.50.40">
    <property type="match status" value="1"/>
</dbReference>
<keyword evidence="3" id="KW-0732">Signal</keyword>
<accession>A0A4U5N9V5</accession>
<dbReference type="InterPro" id="IPR046357">
    <property type="entry name" value="PPIase_dom_sf"/>
</dbReference>
<feature type="signal peptide" evidence="3">
    <location>
        <begin position="1"/>
        <end position="22"/>
    </location>
</feature>
<dbReference type="EMBL" id="RCHU01001074">
    <property type="protein sequence ID" value="TKR79160.1"/>
    <property type="molecule type" value="Genomic_DNA"/>
</dbReference>
<gene>
    <name evidence="5" type="ORF">D5086_0000274990</name>
</gene>
<feature type="chain" id="PRO_5020216672" description="Rotamase" evidence="3">
    <location>
        <begin position="23"/>
        <end position="215"/>
    </location>
</feature>